<name>A0A0F9JU90_9ZZZZ</name>
<dbReference type="Gene3D" id="3.90.75.20">
    <property type="match status" value="1"/>
</dbReference>
<sequence length="156" mass="17894">MTLKQLINFNDKISLWPNQSGCLEWTASVTEKGYGNFHVSGKTVRAHRIMYELFNGPIPAGLVVRHNCHNRLCVNLDHLLLGTQKENIHDSIRAGRHPMPNARKLTPNQVLEIRRRAIGSGHYKAFTVKLGAEYGISHQTIQDVILRRTWKTLRYQ</sequence>
<dbReference type="InterPro" id="IPR044925">
    <property type="entry name" value="His-Me_finger_sf"/>
</dbReference>
<organism evidence="2">
    <name type="scientific">marine sediment metagenome</name>
    <dbReference type="NCBI Taxonomy" id="412755"/>
    <lineage>
        <taxon>unclassified sequences</taxon>
        <taxon>metagenomes</taxon>
        <taxon>ecological metagenomes</taxon>
    </lineage>
</organism>
<comment type="caution">
    <text evidence="2">The sequence shown here is derived from an EMBL/GenBank/DDBJ whole genome shotgun (WGS) entry which is preliminary data.</text>
</comment>
<feature type="domain" description="HNH nuclease" evidence="1">
    <location>
        <begin position="45"/>
        <end position="87"/>
    </location>
</feature>
<evidence type="ECO:0000313" key="2">
    <source>
        <dbReference type="EMBL" id="KKM73354.1"/>
    </source>
</evidence>
<accession>A0A0F9JU90</accession>
<dbReference type="SUPFAM" id="SSF54060">
    <property type="entry name" value="His-Me finger endonucleases"/>
    <property type="match status" value="1"/>
</dbReference>
<evidence type="ECO:0000259" key="1">
    <source>
        <dbReference type="Pfam" id="PF13392"/>
    </source>
</evidence>
<reference evidence="2" key="1">
    <citation type="journal article" date="2015" name="Nature">
        <title>Complex archaea that bridge the gap between prokaryotes and eukaryotes.</title>
        <authorList>
            <person name="Spang A."/>
            <person name="Saw J.H."/>
            <person name="Jorgensen S.L."/>
            <person name="Zaremba-Niedzwiedzka K."/>
            <person name="Martijn J."/>
            <person name="Lind A.E."/>
            <person name="van Eijk R."/>
            <person name="Schleper C."/>
            <person name="Guy L."/>
            <person name="Ettema T.J."/>
        </authorList>
    </citation>
    <scope>NUCLEOTIDE SEQUENCE</scope>
</reference>
<protein>
    <recommendedName>
        <fullName evidence="1">HNH nuclease domain-containing protein</fullName>
    </recommendedName>
</protein>
<gene>
    <name evidence="2" type="ORF">LCGC14_1411270</name>
</gene>
<dbReference type="InterPro" id="IPR003615">
    <property type="entry name" value="HNH_nuc"/>
</dbReference>
<dbReference type="Pfam" id="PF13392">
    <property type="entry name" value="HNH_3"/>
    <property type="match status" value="1"/>
</dbReference>
<proteinExistence type="predicted"/>
<dbReference type="EMBL" id="LAZR01009313">
    <property type="protein sequence ID" value="KKM73354.1"/>
    <property type="molecule type" value="Genomic_DNA"/>
</dbReference>
<dbReference type="AlphaFoldDB" id="A0A0F9JU90"/>